<proteinExistence type="predicted"/>
<protein>
    <submittedName>
        <fullName evidence="2">Uncharacterized protein</fullName>
    </submittedName>
</protein>
<keyword evidence="1" id="KW-0472">Membrane</keyword>
<keyword evidence="1" id="KW-1133">Transmembrane helix</keyword>
<sequence>MPTENTMASSILTSAKYGAYLAIGLYVALVLIVSVSSNLQHTFEAPVQVAYPAIQFEHRAQSVVVDQAASAGVAGA</sequence>
<evidence type="ECO:0000256" key="1">
    <source>
        <dbReference type="SAM" id="Phobius"/>
    </source>
</evidence>
<dbReference type="KEGG" id="pman:OU5_0648"/>
<accession>A0A024E4L5</accession>
<dbReference type="EMBL" id="CP005960">
    <property type="protein sequence ID" value="AHZ67727.1"/>
    <property type="molecule type" value="Genomic_DNA"/>
</dbReference>
<dbReference type="HOGENOM" id="CLU_2772749_0_0_6"/>
<evidence type="ECO:0000313" key="2">
    <source>
        <dbReference type="EMBL" id="AHZ67727.1"/>
    </source>
</evidence>
<organism evidence="2 3">
    <name type="scientific">Pseudomonas mandelii JR-1</name>
    <dbReference type="NCBI Taxonomy" id="1147786"/>
    <lineage>
        <taxon>Bacteria</taxon>
        <taxon>Pseudomonadati</taxon>
        <taxon>Pseudomonadota</taxon>
        <taxon>Gammaproteobacteria</taxon>
        <taxon>Pseudomonadales</taxon>
        <taxon>Pseudomonadaceae</taxon>
        <taxon>Pseudomonas</taxon>
    </lineage>
</organism>
<name>A0A024E4L5_9PSED</name>
<keyword evidence="1" id="KW-0812">Transmembrane</keyword>
<dbReference type="Proteomes" id="UP000026913">
    <property type="component" value="Chromosome"/>
</dbReference>
<dbReference type="AlphaFoldDB" id="A0A024E4L5"/>
<reference evidence="2 3" key="1">
    <citation type="journal article" date="2012" name="J. Bacteriol.">
        <title>Genome sequence of cold-adapted Pseudomonas mandelii strain JR-1.</title>
        <authorList>
            <person name="Jang S.H."/>
            <person name="Kim J."/>
            <person name="Kim J."/>
            <person name="Hong S."/>
            <person name="Lee C."/>
        </authorList>
    </citation>
    <scope>NUCLEOTIDE SEQUENCE [LARGE SCALE GENOMIC DNA]</scope>
    <source>
        <strain evidence="2 3">JR-1</strain>
    </source>
</reference>
<evidence type="ECO:0000313" key="3">
    <source>
        <dbReference type="Proteomes" id="UP000026913"/>
    </source>
</evidence>
<feature type="transmembrane region" description="Helical" evidence="1">
    <location>
        <begin position="17"/>
        <end position="35"/>
    </location>
</feature>
<gene>
    <name evidence="2" type="ORF">OU5_0648</name>
</gene>